<dbReference type="RefSeq" id="WP_225267118.1">
    <property type="nucleotide sequence ID" value="NZ_CP084058.1"/>
</dbReference>
<sequence length="59" mass="5945">MRTRTRTVRAGASIAALAAVLTLGAVPAQADGASATNVIRKPQLTMVLADGDTGGKRPV</sequence>
<protein>
    <submittedName>
        <fullName evidence="2">Uncharacterized protein</fullName>
    </submittedName>
</protein>
<keyword evidence="1" id="KW-0732">Signal</keyword>
<dbReference type="AlphaFoldDB" id="A0A1M4EHK1"/>
<dbReference type="EMBL" id="LT559118">
    <property type="protein sequence ID" value="SBO98431.1"/>
    <property type="molecule type" value="Genomic_DNA"/>
</dbReference>
<proteinExistence type="predicted"/>
<evidence type="ECO:0000313" key="2">
    <source>
        <dbReference type="EMBL" id="SBO98431.1"/>
    </source>
</evidence>
<feature type="signal peptide" evidence="1">
    <location>
        <begin position="1"/>
        <end position="30"/>
    </location>
</feature>
<name>A0A1M4EHK1_9ACTN</name>
<reference evidence="2" key="1">
    <citation type="submission" date="2016-04" db="EMBL/GenBank/DDBJ databases">
        <authorList>
            <person name="Evans L.H."/>
            <person name="Alamgir A."/>
            <person name="Owens N."/>
            <person name="Weber N.D."/>
            <person name="Virtaneva K."/>
            <person name="Barbian K."/>
            <person name="Babar A."/>
            <person name="Rosenke K."/>
        </authorList>
    </citation>
    <scope>NUCLEOTIDE SEQUENCE</scope>
    <source>
        <strain evidence="2">Nono1</strain>
    </source>
</reference>
<gene>
    <name evidence="2" type="ORF">BN4615_P7947</name>
</gene>
<accession>A0A1M4EHK1</accession>
<evidence type="ECO:0000256" key="1">
    <source>
        <dbReference type="SAM" id="SignalP"/>
    </source>
</evidence>
<feature type="chain" id="PRO_5012589777" evidence="1">
    <location>
        <begin position="31"/>
        <end position="59"/>
    </location>
</feature>
<organism evidence="2">
    <name type="scientific">Nonomuraea gerenzanensis</name>
    <dbReference type="NCBI Taxonomy" id="93944"/>
    <lineage>
        <taxon>Bacteria</taxon>
        <taxon>Bacillati</taxon>
        <taxon>Actinomycetota</taxon>
        <taxon>Actinomycetes</taxon>
        <taxon>Streptosporangiales</taxon>
        <taxon>Streptosporangiaceae</taxon>
        <taxon>Nonomuraea</taxon>
    </lineage>
</organism>